<proteinExistence type="predicted"/>
<feature type="domain" description="Bacterial bifunctional deaminase-reductase C-terminal" evidence="1">
    <location>
        <begin position="3"/>
        <end position="157"/>
    </location>
</feature>
<dbReference type="Proteomes" id="UP001432000">
    <property type="component" value="Chromosome"/>
</dbReference>
<reference evidence="2 3" key="1">
    <citation type="submission" date="2024-03" db="EMBL/GenBank/DDBJ databases">
        <title>Natural products discovery in diverse microorganisms through a two-stage MS feature dereplication strategy.</title>
        <authorList>
            <person name="Zhang R."/>
        </authorList>
    </citation>
    <scope>NUCLEOTIDE SEQUENCE [LARGE SCALE GENOMIC DNA]</scope>
    <source>
        <strain evidence="2 3">18930</strain>
    </source>
</reference>
<protein>
    <submittedName>
        <fullName evidence="2">Dihydrofolate reductase family protein</fullName>
    </submittedName>
</protein>
<dbReference type="Gene3D" id="3.40.430.10">
    <property type="entry name" value="Dihydrofolate Reductase, subunit A"/>
    <property type="match status" value="1"/>
</dbReference>
<dbReference type="PANTHER" id="PTHR38011">
    <property type="entry name" value="DIHYDROFOLATE REDUCTASE FAMILY PROTEIN (AFU_ORTHOLOGUE AFUA_8G06820)"/>
    <property type="match status" value="1"/>
</dbReference>
<evidence type="ECO:0000313" key="3">
    <source>
        <dbReference type="Proteomes" id="UP001432000"/>
    </source>
</evidence>
<dbReference type="InterPro" id="IPR050765">
    <property type="entry name" value="Riboflavin_Biosynth_HTPR"/>
</dbReference>
<dbReference type="InterPro" id="IPR024072">
    <property type="entry name" value="DHFR-like_dom_sf"/>
</dbReference>
<evidence type="ECO:0000259" key="1">
    <source>
        <dbReference type="Pfam" id="PF01872"/>
    </source>
</evidence>
<keyword evidence="3" id="KW-1185">Reference proteome</keyword>
<dbReference type="PANTHER" id="PTHR38011:SF11">
    <property type="entry name" value="2,5-DIAMINO-6-RIBOSYLAMINO-4(3H)-PYRIMIDINONE 5'-PHOSPHATE REDUCTASE"/>
    <property type="match status" value="1"/>
</dbReference>
<name>A0ABZ2PKT7_9NOCA</name>
<organism evidence="2 3">
    <name type="scientific">Rhodococcus sovatensis</name>
    <dbReference type="NCBI Taxonomy" id="1805840"/>
    <lineage>
        <taxon>Bacteria</taxon>
        <taxon>Bacillati</taxon>
        <taxon>Actinomycetota</taxon>
        <taxon>Actinomycetes</taxon>
        <taxon>Mycobacteriales</taxon>
        <taxon>Nocardiaceae</taxon>
        <taxon>Rhodococcus</taxon>
    </lineage>
</organism>
<dbReference type="Pfam" id="PF01872">
    <property type="entry name" value="RibD_C"/>
    <property type="match status" value="1"/>
</dbReference>
<sequence length="175" mass="18773">MAKLLYSATMSVDGFIAGPGGDMSWLSEHVGEKNETADRLLEQIGAIVCGAVTFFGDDPNRDTDAEGAFGGQYDGPVVLLTHRPPHSPPEGVAVATDLESAVDMAKEMAGDKYVNILGADVARQCIEQQMLDEILVFTAPVLLGDGVRLFDRPGGGVVRMEQLPGETESWFRVVY</sequence>
<dbReference type="EMBL" id="CP147846">
    <property type="protein sequence ID" value="WXG69730.1"/>
    <property type="molecule type" value="Genomic_DNA"/>
</dbReference>
<dbReference type="InterPro" id="IPR002734">
    <property type="entry name" value="RibDG_C"/>
</dbReference>
<accession>A0ABZ2PKT7</accession>
<evidence type="ECO:0000313" key="2">
    <source>
        <dbReference type="EMBL" id="WXG69730.1"/>
    </source>
</evidence>
<dbReference type="SUPFAM" id="SSF53597">
    <property type="entry name" value="Dihydrofolate reductase-like"/>
    <property type="match status" value="1"/>
</dbReference>
<gene>
    <name evidence="2" type="ORF">WDS16_04020</name>
</gene>
<dbReference type="RefSeq" id="WP_338890686.1">
    <property type="nucleotide sequence ID" value="NZ_CP147846.1"/>
</dbReference>